<accession>A0ABV0GBH3</accession>
<keyword evidence="2" id="KW-0597">Phosphoprotein</keyword>
<dbReference type="Pfam" id="PF00698">
    <property type="entry name" value="Acyl_transf_1"/>
    <property type="match status" value="1"/>
</dbReference>
<dbReference type="PANTHER" id="PTHR43775">
    <property type="entry name" value="FATTY ACID SYNTHASE"/>
    <property type="match status" value="1"/>
</dbReference>
<dbReference type="GO" id="GO:0016746">
    <property type="term" value="F:acyltransferase activity"/>
    <property type="evidence" value="ECO:0007669"/>
    <property type="project" value="UniProtKB-KW"/>
</dbReference>
<dbReference type="InterPro" id="IPR014043">
    <property type="entry name" value="Acyl_transferase_dom"/>
</dbReference>
<evidence type="ECO:0000259" key="3">
    <source>
        <dbReference type="SMART" id="SM00827"/>
    </source>
</evidence>
<dbReference type="SUPFAM" id="SSF52151">
    <property type="entry name" value="FabD/lysophospholipase-like"/>
    <property type="match status" value="1"/>
</dbReference>
<evidence type="ECO:0000313" key="5">
    <source>
        <dbReference type="Proteomes" id="UP001462640"/>
    </source>
</evidence>
<dbReference type="Proteomes" id="UP001462640">
    <property type="component" value="Unassembled WGS sequence"/>
</dbReference>
<dbReference type="SMART" id="SM00827">
    <property type="entry name" value="PKS_AT"/>
    <property type="match status" value="1"/>
</dbReference>
<sequence>MKTVFMFPGQGVQYFQMGRQLFDAHPVFRDWMLRLDHTAQAVLGRSIIGAIYAGGRSETFNGTLLTHPAIFMVEVAMAQCLISEGIEPDMTLGASLGTYPALVTAGAIDVFDAMEAVAKQAQIFEKTCPKGIMLAVFASLAVATSAWLAARSELVASDLSTHFVIALPEHHLADVEAALGRRGILSQQLPVEFAYHSRWIDEARPSFDALTRRITRSELDLPLACSAHATVLSALPDDFHWRVVRQPIQLRRTLETVESQGPCRFIDVGPSGSLATLAKHVLPPTSASTVHAVLTPYGRDLSNLDALKGRRH</sequence>
<gene>
    <name evidence="4" type="ORF">ABDJ40_06485</name>
</gene>
<keyword evidence="1" id="KW-0596">Phosphopantetheine</keyword>
<dbReference type="InterPro" id="IPR050091">
    <property type="entry name" value="PKS_NRPS_Biosynth_Enz"/>
</dbReference>
<dbReference type="Gene3D" id="3.40.366.10">
    <property type="entry name" value="Malonyl-Coenzyme A Acyl Carrier Protein, domain 2"/>
    <property type="match status" value="1"/>
</dbReference>
<dbReference type="EMBL" id="JBDPZC010000002">
    <property type="protein sequence ID" value="MEO3712412.1"/>
    <property type="molecule type" value="Genomic_DNA"/>
</dbReference>
<name>A0ABV0GBH3_9BURK</name>
<dbReference type="PANTHER" id="PTHR43775:SF37">
    <property type="entry name" value="SI:DKEY-61P9.11"/>
    <property type="match status" value="1"/>
</dbReference>
<evidence type="ECO:0000313" key="4">
    <source>
        <dbReference type="EMBL" id="MEO3712412.1"/>
    </source>
</evidence>
<keyword evidence="4" id="KW-0808">Transferase</keyword>
<evidence type="ECO:0000256" key="1">
    <source>
        <dbReference type="ARBA" id="ARBA00022450"/>
    </source>
</evidence>
<feature type="domain" description="Malonyl-CoA:ACP transacylase (MAT)" evidence="3">
    <location>
        <begin position="6"/>
        <end position="297"/>
    </location>
</feature>
<dbReference type="RefSeq" id="WP_347607741.1">
    <property type="nucleotide sequence ID" value="NZ_JBDPZC010000002.1"/>
</dbReference>
<keyword evidence="5" id="KW-1185">Reference proteome</keyword>
<keyword evidence="4" id="KW-0012">Acyltransferase</keyword>
<reference evidence="4 5" key="1">
    <citation type="submission" date="2024-05" db="EMBL/GenBank/DDBJ databases">
        <title>Roseateles sp. 2.12 16S ribosomal RNA gene Genome sequencing and assembly.</title>
        <authorList>
            <person name="Woo H."/>
        </authorList>
    </citation>
    <scope>NUCLEOTIDE SEQUENCE [LARGE SCALE GENOMIC DNA]</scope>
    <source>
        <strain evidence="4 5">2.12</strain>
    </source>
</reference>
<comment type="caution">
    <text evidence="4">The sequence shown here is derived from an EMBL/GenBank/DDBJ whole genome shotgun (WGS) entry which is preliminary data.</text>
</comment>
<evidence type="ECO:0000256" key="2">
    <source>
        <dbReference type="ARBA" id="ARBA00022553"/>
    </source>
</evidence>
<organism evidence="4 5">
    <name type="scientific">Roseateles flavus</name>
    <dbReference type="NCBI Taxonomy" id="3149041"/>
    <lineage>
        <taxon>Bacteria</taxon>
        <taxon>Pseudomonadati</taxon>
        <taxon>Pseudomonadota</taxon>
        <taxon>Betaproteobacteria</taxon>
        <taxon>Burkholderiales</taxon>
        <taxon>Sphaerotilaceae</taxon>
        <taxon>Roseateles</taxon>
    </lineage>
</organism>
<dbReference type="InterPro" id="IPR016035">
    <property type="entry name" value="Acyl_Trfase/lysoPLipase"/>
</dbReference>
<protein>
    <submittedName>
        <fullName evidence="4">Acyltransferase domain-containing protein</fullName>
    </submittedName>
</protein>
<dbReference type="InterPro" id="IPR001227">
    <property type="entry name" value="Ac_transferase_dom_sf"/>
</dbReference>
<proteinExistence type="predicted"/>